<keyword evidence="4" id="KW-1185">Reference proteome</keyword>
<proteinExistence type="predicted"/>
<dbReference type="Proteomes" id="UP000674938">
    <property type="component" value="Unassembled WGS sequence"/>
</dbReference>
<protein>
    <submittedName>
        <fullName evidence="3">DUF5011 domain-containing protein</fullName>
    </submittedName>
</protein>
<feature type="chain" id="PRO_5038821028" evidence="1">
    <location>
        <begin position="24"/>
        <end position="526"/>
    </location>
</feature>
<dbReference type="SUPFAM" id="SSF52058">
    <property type="entry name" value="L domain-like"/>
    <property type="match status" value="1"/>
</dbReference>
<evidence type="ECO:0000313" key="4">
    <source>
        <dbReference type="Proteomes" id="UP000674938"/>
    </source>
</evidence>
<dbReference type="InterPro" id="IPR032179">
    <property type="entry name" value="Cry22Aa_Ig-like"/>
</dbReference>
<dbReference type="Gene3D" id="2.60.40.10">
    <property type="entry name" value="Immunoglobulins"/>
    <property type="match status" value="1"/>
</dbReference>
<organism evidence="3 4">
    <name type="scientific">Vagococcus allomyrinae</name>
    <dbReference type="NCBI Taxonomy" id="2794353"/>
    <lineage>
        <taxon>Bacteria</taxon>
        <taxon>Bacillati</taxon>
        <taxon>Bacillota</taxon>
        <taxon>Bacilli</taxon>
        <taxon>Lactobacillales</taxon>
        <taxon>Enterococcaceae</taxon>
        <taxon>Vagococcus</taxon>
    </lineage>
</organism>
<dbReference type="Pfam" id="PF16403">
    <property type="entry name" value="Bact_surface_Ig-like"/>
    <property type="match status" value="1"/>
</dbReference>
<evidence type="ECO:0000313" key="3">
    <source>
        <dbReference type="EMBL" id="MBP1040071.1"/>
    </source>
</evidence>
<dbReference type="RefSeq" id="WP_209524968.1">
    <property type="nucleotide sequence ID" value="NZ_JAEEGA010000002.1"/>
</dbReference>
<feature type="signal peptide" evidence="1">
    <location>
        <begin position="1"/>
        <end position="23"/>
    </location>
</feature>
<accession>A0A940PAW6</accession>
<gene>
    <name evidence="3" type="ORF">I6N95_03495</name>
</gene>
<evidence type="ECO:0000256" key="1">
    <source>
        <dbReference type="SAM" id="SignalP"/>
    </source>
</evidence>
<name>A0A940PAW6_9ENTE</name>
<evidence type="ECO:0000259" key="2">
    <source>
        <dbReference type="Pfam" id="PF16403"/>
    </source>
</evidence>
<reference evidence="3" key="1">
    <citation type="submission" date="2020-12" db="EMBL/GenBank/DDBJ databases">
        <title>Vagococcus allomyrinae sp. nov. and Enterococcus lavae sp. nov., isolated from the larvae of Allomyrina dichotoma.</title>
        <authorList>
            <person name="Lee S.D."/>
        </authorList>
    </citation>
    <scope>NUCLEOTIDE SEQUENCE</scope>
    <source>
        <strain evidence="3">BWB3-3</strain>
    </source>
</reference>
<dbReference type="AlphaFoldDB" id="A0A940PAW6"/>
<feature type="domain" description="Pesticidal crystal protein Cry22Aa Ig-like" evidence="2">
    <location>
        <begin position="463"/>
        <end position="525"/>
    </location>
</feature>
<dbReference type="InterPro" id="IPR013783">
    <property type="entry name" value="Ig-like_fold"/>
</dbReference>
<dbReference type="EMBL" id="JAEEGA010000002">
    <property type="protein sequence ID" value="MBP1040071.1"/>
    <property type="molecule type" value="Genomic_DNA"/>
</dbReference>
<comment type="caution">
    <text evidence="3">The sequence shown here is derived from an EMBL/GenBank/DDBJ whole genome shotgun (WGS) entry which is preliminary data.</text>
</comment>
<keyword evidence="1" id="KW-0732">Signal</keyword>
<sequence length="526" mass="56772">MKSKKLKGFLLLALMANTALSLANPTFAQATELSSEISQILNDQVRLESGVSYIDAAGQVKEITIPSSAAVTLSASSSTVSIRANGQTHNLKNVQEITFKKINVSKLVCFSANTVKKITLDGVNFQGGVKFSGLKSLQSLIVKNSTFGGCGYSIAVYSAPVLNTLLIDNSTLKDDLRIYSNKSLTEATVSNSVLKSDAKQFSNKKGYRTNFVNTRFDPTKCLRDISSGGRSADDIFFMNPDNTAIGASRFNAATPGKILYTGADNVVNTVDIPAYTAITTVKDVKDSVTIRLSNGQTHVLNGVKELYFRNVDIQTPLAFQQKYLRLEKLQIVNSRTRSIKVACSQTLKAFEIHGSELSHSSANVSLSSNKALESFIVQDSTFTGGSCAGSISVAHSPSLKQFIMNNDYMSGYLSTCNIGSVVLQLSNSQYDDRISSANEINGVAGPQIVGYLPVIEASDRVHSKGEQFDPIEGVKAYDFEDGDLMSVLVIDDSLVNADRNGVYPVTYTVTDSDNNMTTLTIQVTVN</sequence>